<gene>
    <name evidence="4" type="ORF">NNJEOMEG_03174</name>
</gene>
<dbReference type="EMBL" id="BLTE01000016">
    <property type="protein sequence ID" value="GFK95315.1"/>
    <property type="molecule type" value="Genomic_DNA"/>
</dbReference>
<evidence type="ECO:0000313" key="5">
    <source>
        <dbReference type="Proteomes" id="UP000494245"/>
    </source>
</evidence>
<dbReference type="AlphaFoldDB" id="A0A6V8M4G1"/>
<protein>
    <recommendedName>
        <fullName evidence="3">Thioredoxin-like fold domain-containing protein</fullName>
    </recommendedName>
</protein>
<dbReference type="NCBIfam" id="TIGR00412">
    <property type="entry name" value="redox_disulf_2"/>
    <property type="match status" value="1"/>
</dbReference>
<feature type="active site" description="Nucleophile" evidence="1">
    <location>
        <position position="10"/>
    </location>
</feature>
<dbReference type="PANTHER" id="PTHR36450">
    <property type="entry name" value="THIOREDOXIN"/>
    <property type="match status" value="1"/>
</dbReference>
<dbReference type="PANTHER" id="PTHR36450:SF1">
    <property type="entry name" value="THIOREDOXIN"/>
    <property type="match status" value="1"/>
</dbReference>
<dbReference type="InterPro" id="IPR012336">
    <property type="entry name" value="Thioredoxin-like_fold"/>
</dbReference>
<dbReference type="InterPro" id="IPR036249">
    <property type="entry name" value="Thioredoxin-like_sf"/>
</dbReference>
<keyword evidence="2" id="KW-1015">Disulfide bond</keyword>
<feature type="domain" description="Thioredoxin-like fold" evidence="3">
    <location>
        <begin position="1"/>
        <end position="75"/>
    </location>
</feature>
<dbReference type="SUPFAM" id="SSF52833">
    <property type="entry name" value="Thioredoxin-like"/>
    <property type="match status" value="1"/>
</dbReference>
<evidence type="ECO:0000256" key="1">
    <source>
        <dbReference type="PIRSR" id="PIRSR037031-50"/>
    </source>
</evidence>
<name>A0A6V8M4G1_9BACT</name>
<dbReference type="RefSeq" id="WP_173086225.1">
    <property type="nucleotide sequence ID" value="NZ_BLTE01000016.1"/>
</dbReference>
<reference evidence="4 5" key="1">
    <citation type="submission" date="2020-04" db="EMBL/GenBank/DDBJ databases">
        <authorList>
            <consortium name="Desulfovibrio sp. FSS-1 genome sequencing consortium"/>
            <person name="Shimoshige H."/>
            <person name="Kobayashi H."/>
            <person name="Maekawa T."/>
        </authorList>
    </citation>
    <scope>NUCLEOTIDE SEQUENCE [LARGE SCALE GENOMIC DNA]</scope>
    <source>
        <strain evidence="4 5">SIID29052-01</strain>
    </source>
</reference>
<dbReference type="InterPro" id="IPR005243">
    <property type="entry name" value="THIRX-like_proc"/>
</dbReference>
<comment type="caution">
    <text evidence="4">The sequence shown here is derived from an EMBL/GenBank/DDBJ whole genome shotgun (WGS) entry which is preliminary data.</text>
</comment>
<dbReference type="PIRSF" id="PIRSF037031">
    <property type="entry name" value="Redox_disulphide_2"/>
    <property type="match status" value="1"/>
</dbReference>
<feature type="active site" description="Nucleophile" evidence="1">
    <location>
        <position position="13"/>
    </location>
</feature>
<evidence type="ECO:0000313" key="4">
    <source>
        <dbReference type="EMBL" id="GFK95315.1"/>
    </source>
</evidence>
<accession>A0A6V8M4G1</accession>
<organism evidence="4 5">
    <name type="scientific">Fundidesulfovibrio magnetotacticus</name>
    <dbReference type="NCBI Taxonomy" id="2730080"/>
    <lineage>
        <taxon>Bacteria</taxon>
        <taxon>Pseudomonadati</taxon>
        <taxon>Thermodesulfobacteriota</taxon>
        <taxon>Desulfovibrionia</taxon>
        <taxon>Desulfovibrionales</taxon>
        <taxon>Desulfovibrionaceae</taxon>
        <taxon>Fundidesulfovibrio</taxon>
    </lineage>
</organism>
<dbReference type="Gene3D" id="3.40.30.10">
    <property type="entry name" value="Glutaredoxin"/>
    <property type="match status" value="1"/>
</dbReference>
<reference evidence="4 5" key="2">
    <citation type="submission" date="2020-05" db="EMBL/GenBank/DDBJ databases">
        <title>Draft genome sequence of Desulfovibrio sp. strainFSS-1.</title>
        <authorList>
            <person name="Shimoshige H."/>
            <person name="Kobayashi H."/>
            <person name="Maekawa T."/>
        </authorList>
    </citation>
    <scope>NUCLEOTIDE SEQUENCE [LARGE SCALE GENOMIC DNA]</scope>
    <source>
        <strain evidence="4 5">SIID29052-01</strain>
    </source>
</reference>
<proteinExistence type="predicted"/>
<keyword evidence="5" id="KW-1185">Reference proteome</keyword>
<evidence type="ECO:0000256" key="2">
    <source>
        <dbReference type="PIRSR" id="PIRSR037031-51"/>
    </source>
</evidence>
<sequence length="77" mass="8163">MEIKVLGPGCPKCHETEKLVREVVAEKGVDARVVKVSDFQEIARMGVFSTPAVAVDGVVKCVGKVPAKAEIAAWING</sequence>
<keyword evidence="2" id="KW-0676">Redox-active center</keyword>
<feature type="disulfide bond" description="Redox-active" evidence="2">
    <location>
        <begin position="10"/>
        <end position="13"/>
    </location>
</feature>
<dbReference type="Proteomes" id="UP000494245">
    <property type="component" value="Unassembled WGS sequence"/>
</dbReference>
<evidence type="ECO:0000259" key="3">
    <source>
        <dbReference type="Pfam" id="PF13192"/>
    </source>
</evidence>
<dbReference type="Pfam" id="PF13192">
    <property type="entry name" value="Thioredoxin_3"/>
    <property type="match status" value="1"/>
</dbReference>